<dbReference type="FunFam" id="3.20.10.10:FF:000002">
    <property type="entry name" value="D-alanine aminotransferase"/>
    <property type="match status" value="1"/>
</dbReference>
<name>A0A1I5TUU3_HYMAR</name>
<keyword evidence="12" id="KW-1185">Reference proteome</keyword>
<comment type="cofactor">
    <cofactor evidence="1">
        <name>pyridoxal 5'-phosphate</name>
        <dbReference type="ChEBI" id="CHEBI:597326"/>
    </cofactor>
</comment>
<proteinExistence type="inferred from homology"/>
<evidence type="ECO:0000256" key="10">
    <source>
        <dbReference type="ARBA" id="ARBA00049229"/>
    </source>
</evidence>
<dbReference type="RefSeq" id="WP_092668781.1">
    <property type="nucleotide sequence ID" value="NZ_FOXS01000001.1"/>
</dbReference>
<dbReference type="Pfam" id="PF01063">
    <property type="entry name" value="Aminotran_4"/>
    <property type="match status" value="1"/>
</dbReference>
<dbReference type="PANTHER" id="PTHR42743">
    <property type="entry name" value="AMINO-ACID AMINOTRANSFERASE"/>
    <property type="match status" value="1"/>
</dbReference>
<evidence type="ECO:0000256" key="2">
    <source>
        <dbReference type="ARBA" id="ARBA00004824"/>
    </source>
</evidence>
<evidence type="ECO:0000256" key="9">
    <source>
        <dbReference type="ARBA" id="ARBA00048798"/>
    </source>
</evidence>
<gene>
    <name evidence="11" type="ORF">SAMN04515668_0590</name>
</gene>
<comment type="catalytic activity">
    <reaction evidence="9">
        <text>L-isoleucine + 2-oxoglutarate = (S)-3-methyl-2-oxopentanoate + L-glutamate</text>
        <dbReference type="Rhea" id="RHEA:24801"/>
        <dbReference type="ChEBI" id="CHEBI:16810"/>
        <dbReference type="ChEBI" id="CHEBI:29985"/>
        <dbReference type="ChEBI" id="CHEBI:35146"/>
        <dbReference type="ChEBI" id="CHEBI:58045"/>
        <dbReference type="EC" id="2.6.1.42"/>
    </reaction>
</comment>
<dbReference type="AlphaFoldDB" id="A0A1I5TUU3"/>
<dbReference type="PANTHER" id="PTHR42743:SF11">
    <property type="entry name" value="AMINODEOXYCHORISMATE LYASE"/>
    <property type="match status" value="1"/>
</dbReference>
<dbReference type="GO" id="GO:0046394">
    <property type="term" value="P:carboxylic acid biosynthetic process"/>
    <property type="evidence" value="ECO:0007669"/>
    <property type="project" value="UniProtKB-ARBA"/>
</dbReference>
<dbReference type="EMBL" id="FOXS01000001">
    <property type="protein sequence ID" value="SFP86076.1"/>
    <property type="molecule type" value="Genomic_DNA"/>
</dbReference>
<evidence type="ECO:0000256" key="6">
    <source>
        <dbReference type="ARBA" id="ARBA00013053"/>
    </source>
</evidence>
<keyword evidence="7" id="KW-0663">Pyridoxal phosphate</keyword>
<evidence type="ECO:0000313" key="11">
    <source>
        <dbReference type="EMBL" id="SFP86076.1"/>
    </source>
</evidence>
<evidence type="ECO:0000313" key="12">
    <source>
        <dbReference type="Proteomes" id="UP000199029"/>
    </source>
</evidence>
<keyword evidence="11" id="KW-0808">Transferase</keyword>
<accession>A0A1I5TUU3</accession>
<dbReference type="Proteomes" id="UP000199029">
    <property type="component" value="Unassembled WGS sequence"/>
</dbReference>
<evidence type="ECO:0000256" key="8">
    <source>
        <dbReference type="ARBA" id="ARBA00048212"/>
    </source>
</evidence>
<comment type="catalytic activity">
    <reaction evidence="10">
        <text>L-leucine + 2-oxoglutarate = 4-methyl-2-oxopentanoate + L-glutamate</text>
        <dbReference type="Rhea" id="RHEA:18321"/>
        <dbReference type="ChEBI" id="CHEBI:16810"/>
        <dbReference type="ChEBI" id="CHEBI:17865"/>
        <dbReference type="ChEBI" id="CHEBI:29985"/>
        <dbReference type="ChEBI" id="CHEBI:57427"/>
        <dbReference type="EC" id="2.6.1.42"/>
    </reaction>
</comment>
<dbReference type="GO" id="GO:0004084">
    <property type="term" value="F:branched-chain-amino-acid transaminase activity"/>
    <property type="evidence" value="ECO:0007669"/>
    <property type="project" value="UniProtKB-EC"/>
</dbReference>
<evidence type="ECO:0000256" key="3">
    <source>
        <dbReference type="ARBA" id="ARBA00004931"/>
    </source>
</evidence>
<evidence type="ECO:0000256" key="1">
    <source>
        <dbReference type="ARBA" id="ARBA00001933"/>
    </source>
</evidence>
<evidence type="ECO:0000256" key="4">
    <source>
        <dbReference type="ARBA" id="ARBA00005072"/>
    </source>
</evidence>
<comment type="pathway">
    <text evidence="3">Amino-acid biosynthesis; L-valine biosynthesis; L-valine from pyruvate: step 4/4.</text>
</comment>
<dbReference type="InterPro" id="IPR001544">
    <property type="entry name" value="Aminotrans_IV"/>
</dbReference>
<dbReference type="OrthoDB" id="9805628at2"/>
<dbReference type="InterPro" id="IPR050571">
    <property type="entry name" value="Class-IV_PLP-Dep_Aminotrnsfr"/>
</dbReference>
<keyword evidence="11" id="KW-0032">Aminotransferase</keyword>
<dbReference type="STRING" id="1227077.SAMN04515668_0590"/>
<dbReference type="InterPro" id="IPR043131">
    <property type="entry name" value="BCAT-like_N"/>
</dbReference>
<sequence>MPASSPLYAYIHGQFTPLDQAFLHVSDLAILRGYGVFDFFKVHAREPLFLDAYLDRFYRSAQLLELTVPLERPALAGVIEELIQRNNLPLSGIKMVLTGGYSANGYEPGKPNLLLTQQPLALPTPEQVAKGIKLIIHDFLRELPSAKTINYATGIRLLKQMKAQGADDVLYHHQGVVTEAPRANFFVVKHDNTVVTPAIDVLAGITRHNLLTLSAPPARIIEGPVTLAEVYQAKEAFLTSTTKRVLPVVQIDDVVLGSGQPGPVTLAFLQALLELEAQQQR</sequence>
<dbReference type="GO" id="GO:0008652">
    <property type="term" value="P:amino acid biosynthetic process"/>
    <property type="evidence" value="ECO:0007669"/>
    <property type="project" value="UniProtKB-ARBA"/>
</dbReference>
<comment type="pathway">
    <text evidence="4">Amino-acid biosynthesis; L-leucine biosynthesis; L-leucine from 3-methyl-2-oxobutanoate: step 4/4.</text>
</comment>
<evidence type="ECO:0000256" key="5">
    <source>
        <dbReference type="ARBA" id="ARBA00009320"/>
    </source>
</evidence>
<evidence type="ECO:0000256" key="7">
    <source>
        <dbReference type="ARBA" id="ARBA00022898"/>
    </source>
</evidence>
<dbReference type="InterPro" id="IPR043132">
    <property type="entry name" value="BCAT-like_C"/>
</dbReference>
<comment type="catalytic activity">
    <reaction evidence="8">
        <text>L-valine + 2-oxoglutarate = 3-methyl-2-oxobutanoate + L-glutamate</text>
        <dbReference type="Rhea" id="RHEA:24813"/>
        <dbReference type="ChEBI" id="CHEBI:11851"/>
        <dbReference type="ChEBI" id="CHEBI:16810"/>
        <dbReference type="ChEBI" id="CHEBI:29985"/>
        <dbReference type="ChEBI" id="CHEBI:57762"/>
        <dbReference type="EC" id="2.6.1.42"/>
    </reaction>
</comment>
<reference evidence="12" key="1">
    <citation type="submission" date="2016-10" db="EMBL/GenBank/DDBJ databases">
        <authorList>
            <person name="Varghese N."/>
            <person name="Submissions S."/>
        </authorList>
    </citation>
    <scope>NUCLEOTIDE SEQUENCE [LARGE SCALE GENOMIC DNA]</scope>
    <source>
        <strain evidence="12">OR362-8,ATCC BAA-1266,JCM 13504</strain>
    </source>
</reference>
<protein>
    <recommendedName>
        <fullName evidence="6">branched-chain-amino-acid transaminase</fullName>
        <ecNumber evidence="6">2.6.1.42</ecNumber>
    </recommendedName>
</protein>
<dbReference type="EC" id="2.6.1.42" evidence="6"/>
<dbReference type="InterPro" id="IPR036038">
    <property type="entry name" value="Aminotransferase-like"/>
</dbReference>
<comment type="pathway">
    <text evidence="2">Amino-acid biosynthesis; L-isoleucine biosynthesis; L-isoleucine from 2-oxobutanoate: step 4/4.</text>
</comment>
<organism evidence="11 12">
    <name type="scientific">Hymenobacter arizonensis</name>
    <name type="common">Siccationidurans arizonensis</name>
    <dbReference type="NCBI Taxonomy" id="1227077"/>
    <lineage>
        <taxon>Bacteria</taxon>
        <taxon>Pseudomonadati</taxon>
        <taxon>Bacteroidota</taxon>
        <taxon>Cytophagia</taxon>
        <taxon>Cytophagales</taxon>
        <taxon>Hymenobacteraceae</taxon>
        <taxon>Hymenobacter</taxon>
    </lineage>
</organism>
<dbReference type="Gene3D" id="3.20.10.10">
    <property type="entry name" value="D-amino Acid Aminotransferase, subunit A, domain 2"/>
    <property type="match status" value="1"/>
</dbReference>
<dbReference type="Gene3D" id="3.30.470.10">
    <property type="match status" value="1"/>
</dbReference>
<dbReference type="SUPFAM" id="SSF56752">
    <property type="entry name" value="D-aminoacid aminotransferase-like PLP-dependent enzymes"/>
    <property type="match status" value="1"/>
</dbReference>
<comment type="similarity">
    <text evidence="5">Belongs to the class-IV pyridoxal-phosphate-dependent aminotransferase family.</text>
</comment>